<evidence type="ECO:0000259" key="6">
    <source>
        <dbReference type="PROSITE" id="PS52004"/>
    </source>
</evidence>
<accession>A0A1I1TL74</accession>
<evidence type="ECO:0000313" key="8">
    <source>
        <dbReference type="EMBL" id="SFD59277.1"/>
    </source>
</evidence>
<keyword evidence="9" id="KW-1185">Reference proteome</keyword>
<proteinExistence type="inferred from homology"/>
<dbReference type="InterPro" id="IPR050091">
    <property type="entry name" value="PKS_NRPS_Biosynth_Enz"/>
</dbReference>
<keyword evidence="4" id="KW-0808">Transferase</keyword>
<feature type="region of interest" description="Disordered" evidence="5">
    <location>
        <begin position="1449"/>
        <end position="1482"/>
    </location>
</feature>
<dbReference type="InterPro" id="IPR014030">
    <property type="entry name" value="Ketoacyl_synth_N"/>
</dbReference>
<dbReference type="InterPro" id="IPR013968">
    <property type="entry name" value="PKS_KR"/>
</dbReference>
<organism evidence="8 9">
    <name type="scientific">Actinopolyspora alba</name>
    <dbReference type="NCBI Taxonomy" id="673379"/>
    <lineage>
        <taxon>Bacteria</taxon>
        <taxon>Bacillati</taxon>
        <taxon>Actinomycetota</taxon>
        <taxon>Actinomycetes</taxon>
        <taxon>Actinopolysporales</taxon>
        <taxon>Actinopolysporaceae</taxon>
        <taxon>Actinopolyspora</taxon>
        <taxon>Actinopolyspora alba group</taxon>
    </lineage>
</organism>
<dbReference type="Gene3D" id="3.10.129.110">
    <property type="entry name" value="Polyketide synthase dehydratase"/>
    <property type="match status" value="1"/>
</dbReference>
<reference evidence="9" key="1">
    <citation type="submission" date="2016-10" db="EMBL/GenBank/DDBJ databases">
        <authorList>
            <person name="Varghese N."/>
            <person name="Submissions S."/>
        </authorList>
    </citation>
    <scope>NUCLEOTIDE SEQUENCE [LARGE SCALE GENOMIC DNA]</scope>
    <source>
        <strain evidence="9">DSM 45004</strain>
    </source>
</reference>
<dbReference type="Pfam" id="PF21089">
    <property type="entry name" value="PKS_DH_N"/>
    <property type="match status" value="1"/>
</dbReference>
<gene>
    <name evidence="8" type="ORF">SAMN04487819_101174</name>
</gene>
<feature type="compositionally biased region" description="Polar residues" evidence="5">
    <location>
        <begin position="1293"/>
        <end position="1307"/>
    </location>
</feature>
<dbReference type="PROSITE" id="PS52019">
    <property type="entry name" value="PKS_MFAS_DH"/>
    <property type="match status" value="1"/>
</dbReference>
<evidence type="ECO:0000256" key="5">
    <source>
        <dbReference type="SAM" id="MobiDB-lite"/>
    </source>
</evidence>
<dbReference type="Pfam" id="PF08659">
    <property type="entry name" value="KR"/>
    <property type="match status" value="1"/>
</dbReference>
<dbReference type="Gene3D" id="3.40.47.10">
    <property type="match status" value="2"/>
</dbReference>
<dbReference type="InterPro" id="IPR042104">
    <property type="entry name" value="PKS_dehydratase_sf"/>
</dbReference>
<sequence>MERRNGTDDQLIAVVGMGLALPTAYSPEELWKALQRGDNVFSEPGERFHLNHFWSADRSERDRTYARVSGYIHDFSPHPGLRRDEDLLGASMRERGTRWLRHSLLQARDGVGSDEHDRCGLYFGGWSGGSQSLMEAVTVARSRGALGESDEESERVVRSLLRHYRNALEVPEQSTPHRIVRDSASGVISNVSESLVVDTACSSSLYAIDLGTKALLAGDCDIAYCGGFSVLDPSMSVMFSKVSGLSPTGQVRSFDHEADGTLFCDAAGVVTLKKLSKATADGDTVLGVLTGFGAAADGRGKSISAPNPAGQERAVHRARTVNGLRPEDVDGVIAHATGTPAGDASELGTLAALAPSRGYPTVANKAVFGHPGWAAGVISAIHAISALRAERLPAQPAFTRPSSDIDTSRTLIPVEEFPLPRTRDRRRTLGASAFGFGGTNAHLLVSDAPEAGRPDNEFPQRSGPPPLSGSTVLVAWSALLPTEPSTKEVSDWLRGDTEAFPHSFGEHYPLPNPVETRLSQRTMGTIDRTQLMALQVTNRFIEDHGELWAESRDTTGIIGAHTGVPTRLADTAFRCYFDDLSQTLEHALEPETLTGVLPRLRESRDAIPPPSEDTQAGVLPNVIASRIAARHDLHGACMTVDSGNDSTLHALHTADRYLRTGELELALVLGINGKSRSATAISGRREEYSEGAFLMAVTDERTASEHGWPVLANLDIIRSGEDVPTPRTGRRFPGADGAVDVLRALHSDDGTTDVVGEEITVAVRPVSGTTVETPDEHSTQRNSAELTRRYVPSLLPSPMTGEGRVPPVPPGSVVLSDHPETIAPFRAELDSLGAVVVDADHSETTAQDVRAGADLRDATSLEPFHRALDEATPHLTVIVDLPAERTRESPDQRFLRLHDLAFLAVRRLAPRWAGETGSVAVLFTNHPPGDTEHPKAALFSGMIRALNREYPDTAMSVVTTEEEPNHDVLRNLARERENDLPRTVVRIVEGVRHTEALLADPLPDEVPRLPVSDDSVVLVTGGTSGVVRSILDGLSRNVAPRLWLLGRTAPREIPARIAEAEDDQLLALRRSLISELHESDERRSPQSVVNEVDDMLRAREIQRDLEQLREAFGEDRVHYLSCDITDSEAVRNASGEILRTEGRVDLVIHAAGVEQPAKLERKTLDSFQRVRDTKVVGHDNLKRALADHPPTLWCNVGSIAGVLGVPNDSDYSCANAYLQKTGPYTNSEREFTIGFPLWENTGMASQPLLRARLDRNQWFTPISTSEGNEQFIRELRAARTRADDPVYLGGNEQEWNQSNGPEISGNRTEPKKKEMSARTLPTTNSTLRTATWRLRFDPNRDRYLHDHLVRNQPTLPGTFMLNLAANAAQTFAPDRTVTGFRDALFGRFVRPFAGKLPFSLQIEGELAAEPDRPADPMRIRVYLRSDLIGPDGHIRTASREHFHTDVLLSRKDEVVRSPRPPENGQHGSSVNDPYPSETSPVRLSGVFDNLRDARADEKSARATWAPNLAGERFLDEMSIPALLICSTLRTAALPPAEDLSQAVYVPRGLEGLDLFTENANDLDLFGQYGNHIRVEVTGDERYYASSPDGNVLLRAYGVELARIGDVPASTDRRAS</sequence>
<dbReference type="EMBL" id="FOMZ01000001">
    <property type="protein sequence ID" value="SFD59277.1"/>
    <property type="molecule type" value="Genomic_DNA"/>
</dbReference>
<dbReference type="Proteomes" id="UP000198716">
    <property type="component" value="Unassembled WGS sequence"/>
</dbReference>
<dbReference type="InterPro" id="IPR057326">
    <property type="entry name" value="KR_dom"/>
</dbReference>
<dbReference type="SMART" id="SM00822">
    <property type="entry name" value="PKS_KR"/>
    <property type="match status" value="1"/>
</dbReference>
<comment type="similarity">
    <text evidence="4">Belongs to the thiolase-like superfamily. Beta-ketoacyl-ACP synthases family.</text>
</comment>
<evidence type="ECO:0000313" key="9">
    <source>
        <dbReference type="Proteomes" id="UP000198716"/>
    </source>
</evidence>
<keyword evidence="2" id="KW-0597">Phosphoprotein</keyword>
<feature type="domain" description="Ketosynthase family 3 (KS3)" evidence="6">
    <location>
        <begin position="9"/>
        <end position="447"/>
    </location>
</feature>
<feature type="compositionally biased region" description="Polar residues" evidence="5">
    <location>
        <begin position="1465"/>
        <end position="1481"/>
    </location>
</feature>
<dbReference type="RefSeq" id="WP_092922283.1">
    <property type="nucleotide sequence ID" value="NZ_FOMZ01000001.1"/>
</dbReference>
<protein>
    <submittedName>
        <fullName evidence="8">Beta-ketoacyl synthase, N-terminal domain</fullName>
    </submittedName>
</protein>
<comment type="caution">
    <text evidence="3">Lacks conserved residue(s) required for the propagation of feature annotation.</text>
</comment>
<keyword evidence="1" id="KW-0596">Phosphopantetheine</keyword>
<dbReference type="PANTHER" id="PTHR43775">
    <property type="entry name" value="FATTY ACID SYNTHASE"/>
    <property type="match status" value="1"/>
</dbReference>
<dbReference type="CDD" id="cd00833">
    <property type="entry name" value="PKS"/>
    <property type="match status" value="1"/>
</dbReference>
<evidence type="ECO:0000256" key="4">
    <source>
        <dbReference type="RuleBase" id="RU003694"/>
    </source>
</evidence>
<dbReference type="InterPro" id="IPR014031">
    <property type="entry name" value="Ketoacyl_synth_C"/>
</dbReference>
<dbReference type="Gene3D" id="3.40.50.720">
    <property type="entry name" value="NAD(P)-binding Rossmann-like Domain"/>
    <property type="match status" value="1"/>
</dbReference>
<name>A0A1I1TL74_9ACTN</name>
<evidence type="ECO:0000256" key="2">
    <source>
        <dbReference type="ARBA" id="ARBA00022553"/>
    </source>
</evidence>
<dbReference type="InterPro" id="IPR020841">
    <property type="entry name" value="PKS_Beta-ketoAc_synthase_dom"/>
</dbReference>
<dbReference type="SUPFAM" id="SSF51735">
    <property type="entry name" value="NAD(P)-binding Rossmann-fold domains"/>
    <property type="match status" value="2"/>
</dbReference>
<feature type="region of interest" description="Disordered" evidence="5">
    <location>
        <begin position="1289"/>
        <end position="1318"/>
    </location>
</feature>
<evidence type="ECO:0000256" key="1">
    <source>
        <dbReference type="ARBA" id="ARBA00022450"/>
    </source>
</evidence>
<feature type="region of interest" description="N-terminal hotdog fold" evidence="3">
    <location>
        <begin position="1313"/>
        <end position="1447"/>
    </location>
</feature>
<feature type="region of interest" description="C-terminal hotdog fold" evidence="3">
    <location>
        <begin position="1465"/>
        <end position="1609"/>
    </location>
</feature>
<dbReference type="PANTHER" id="PTHR43775:SF37">
    <property type="entry name" value="SI:DKEY-61P9.11"/>
    <property type="match status" value="1"/>
</dbReference>
<dbReference type="GO" id="GO:0006633">
    <property type="term" value="P:fatty acid biosynthetic process"/>
    <property type="evidence" value="ECO:0007669"/>
    <property type="project" value="TreeGrafter"/>
</dbReference>
<feature type="region of interest" description="Disordered" evidence="5">
    <location>
        <begin position="446"/>
        <end position="466"/>
    </location>
</feature>
<dbReference type="PROSITE" id="PS52004">
    <property type="entry name" value="KS3_2"/>
    <property type="match status" value="1"/>
</dbReference>
<dbReference type="InterPro" id="IPR049552">
    <property type="entry name" value="PKS_DH_N"/>
</dbReference>
<dbReference type="Pfam" id="PF02801">
    <property type="entry name" value="Ketoacyl-synt_C"/>
    <property type="match status" value="1"/>
</dbReference>
<dbReference type="InterPro" id="IPR036291">
    <property type="entry name" value="NAD(P)-bd_dom_sf"/>
</dbReference>
<evidence type="ECO:0000259" key="7">
    <source>
        <dbReference type="PROSITE" id="PS52019"/>
    </source>
</evidence>
<dbReference type="SUPFAM" id="SSF53901">
    <property type="entry name" value="Thiolase-like"/>
    <property type="match status" value="2"/>
</dbReference>
<evidence type="ECO:0000256" key="3">
    <source>
        <dbReference type="PROSITE-ProRule" id="PRU01363"/>
    </source>
</evidence>
<dbReference type="InterPro" id="IPR049900">
    <property type="entry name" value="PKS_mFAS_DH"/>
</dbReference>
<dbReference type="Pfam" id="PF00109">
    <property type="entry name" value="ketoacyl-synt"/>
    <property type="match status" value="2"/>
</dbReference>
<dbReference type="InterPro" id="IPR016039">
    <property type="entry name" value="Thiolase-like"/>
</dbReference>
<dbReference type="SMART" id="SM00825">
    <property type="entry name" value="PKS_KS"/>
    <property type="match status" value="1"/>
</dbReference>
<feature type="domain" description="PKS/mFAS DH" evidence="7">
    <location>
        <begin position="1313"/>
        <end position="1609"/>
    </location>
</feature>
<dbReference type="GO" id="GO:0004312">
    <property type="term" value="F:fatty acid synthase activity"/>
    <property type="evidence" value="ECO:0007669"/>
    <property type="project" value="TreeGrafter"/>
</dbReference>